<name>A1TL87_PARC0</name>
<dbReference type="HOGENOM" id="CLU_1607274_0_0_4"/>
<dbReference type="Proteomes" id="UP000002596">
    <property type="component" value="Chromosome"/>
</dbReference>
<dbReference type="KEGG" id="aav:Aave_1131"/>
<dbReference type="EMBL" id="CP000512">
    <property type="protein sequence ID" value="ABM31725.1"/>
    <property type="molecule type" value="Genomic_DNA"/>
</dbReference>
<accession>A1TL87</accession>
<evidence type="ECO:0000313" key="1">
    <source>
        <dbReference type="EMBL" id="ABM31725.1"/>
    </source>
</evidence>
<evidence type="ECO:0000313" key="2">
    <source>
        <dbReference type="Proteomes" id="UP000002596"/>
    </source>
</evidence>
<dbReference type="STRING" id="397945.Aave_1131"/>
<proteinExistence type="predicted"/>
<protein>
    <submittedName>
        <fullName evidence="1">Uncharacterized protein</fullName>
    </submittedName>
</protein>
<reference evidence="1 2" key="1">
    <citation type="submission" date="2006-12" db="EMBL/GenBank/DDBJ databases">
        <title>Complete sequence of Acidovorax avenae subsp. citrulli AAC00-1.</title>
        <authorList>
            <consortium name="US DOE Joint Genome Institute"/>
            <person name="Copeland A."/>
            <person name="Lucas S."/>
            <person name="Lapidus A."/>
            <person name="Barry K."/>
            <person name="Detter J.C."/>
            <person name="Glavina del Rio T."/>
            <person name="Dalin E."/>
            <person name="Tice H."/>
            <person name="Pitluck S."/>
            <person name="Kiss H."/>
            <person name="Brettin T."/>
            <person name="Bruce D."/>
            <person name="Han C."/>
            <person name="Tapia R."/>
            <person name="Gilna P."/>
            <person name="Schmutz J."/>
            <person name="Larimer F."/>
            <person name="Land M."/>
            <person name="Hauser L."/>
            <person name="Kyrpides N."/>
            <person name="Kim E."/>
            <person name="Stahl D."/>
            <person name="Richardson P."/>
        </authorList>
    </citation>
    <scope>NUCLEOTIDE SEQUENCE [LARGE SCALE GENOMIC DNA]</scope>
    <source>
        <strain evidence="1 2">AAC00-1</strain>
    </source>
</reference>
<gene>
    <name evidence="1" type="ordered locus">Aave_1131</name>
</gene>
<organism evidence="1 2">
    <name type="scientific">Paracidovorax citrulli (strain AAC00-1)</name>
    <name type="common">Acidovorax citrulli</name>
    <dbReference type="NCBI Taxonomy" id="397945"/>
    <lineage>
        <taxon>Bacteria</taxon>
        <taxon>Pseudomonadati</taxon>
        <taxon>Pseudomonadota</taxon>
        <taxon>Betaproteobacteria</taxon>
        <taxon>Burkholderiales</taxon>
        <taxon>Comamonadaceae</taxon>
        <taxon>Paracidovorax</taxon>
    </lineage>
</organism>
<sequence>MQAPCRTGARNAAPVPSIIRRVLPVSIGPFTDDTMVPSPYRGALLPRFVLCSALCAAAVHAGSAPALPPAQEDQRRTEARPYPHALGPVQGIRIRSTRYFDADNRPCAAPPPKSRAVTPRHVRTFLRKAVPVSQIDVMNYHGAFGECMSDWVDVTFADGRRVRMTFAADSGVAYLAPLVDGKEGEVYFYVCEDCGR</sequence>
<dbReference type="AlphaFoldDB" id="A1TL87"/>